<organism evidence="2 5">
    <name type="scientific">Caldibacillus thermoamylovorans</name>
    <dbReference type="NCBI Taxonomy" id="35841"/>
    <lineage>
        <taxon>Bacteria</taxon>
        <taxon>Bacillati</taxon>
        <taxon>Bacillota</taxon>
        <taxon>Bacilli</taxon>
        <taxon>Bacillales</taxon>
        <taxon>Bacillaceae</taxon>
        <taxon>Caldibacillus</taxon>
    </lineage>
</organism>
<keyword evidence="1" id="KW-0472">Membrane</keyword>
<dbReference type="eggNOG" id="ENOG5031SMI">
    <property type="taxonomic scope" value="Bacteria"/>
</dbReference>
<protein>
    <submittedName>
        <fullName evidence="2">Putative membrane protein</fullName>
    </submittedName>
</protein>
<sequence length="59" mass="6745">MNLSFVVSLIFMLLYWVVSMSGSYGTALIMFVLTMIFLGLGIYQALAKENRKNIHIKTR</sequence>
<dbReference type="RefSeq" id="WP_034769220.1">
    <property type="nucleotide sequence ID" value="NZ_CCRF01000041.1"/>
</dbReference>
<evidence type="ECO:0000313" key="3">
    <source>
        <dbReference type="EMBL" id="KIO71449.1"/>
    </source>
</evidence>
<reference evidence="3 4" key="2">
    <citation type="submission" date="2015-01" db="EMBL/GenBank/DDBJ databases">
        <title>Draft Genome Sequences of Four Bacillus thermoamylovorans Strains, Isolated From Food Products.</title>
        <authorList>
            <person name="Krawcyk A.O."/>
            <person name="Berendsen E.M."/>
            <person name="Eijlander R.T."/>
            <person name="de Jong A."/>
            <person name="Wells-Bennik M."/>
            <person name="Kuipers O.P."/>
        </authorList>
    </citation>
    <scope>NUCLEOTIDE SEQUENCE [LARGE SCALE GENOMIC DNA]</scope>
    <source>
        <strain evidence="3 4">B4167</strain>
    </source>
</reference>
<accession>A0A090ITU0</accession>
<keyword evidence="5" id="KW-1185">Reference proteome</keyword>
<keyword evidence="1" id="KW-1133">Transmembrane helix</keyword>
<evidence type="ECO:0000313" key="4">
    <source>
        <dbReference type="Proteomes" id="UP000032076"/>
    </source>
</evidence>
<keyword evidence="1" id="KW-0812">Transmembrane</keyword>
<dbReference type="GeneID" id="92960425"/>
<evidence type="ECO:0000313" key="2">
    <source>
        <dbReference type="EMBL" id="CEE01112.1"/>
    </source>
</evidence>
<evidence type="ECO:0000256" key="1">
    <source>
        <dbReference type="SAM" id="Phobius"/>
    </source>
</evidence>
<dbReference type="EMBL" id="JXLU01000127">
    <property type="protein sequence ID" value="KIO71449.1"/>
    <property type="molecule type" value="Genomic_DNA"/>
</dbReference>
<feature type="transmembrane region" description="Helical" evidence="1">
    <location>
        <begin position="29"/>
        <end position="47"/>
    </location>
</feature>
<dbReference type="Proteomes" id="UP000032076">
    <property type="component" value="Unassembled WGS sequence"/>
</dbReference>
<dbReference type="AlphaFoldDB" id="A0A090ITU0"/>
<proteinExistence type="predicted"/>
<dbReference type="Proteomes" id="UP000040576">
    <property type="component" value="Unassembled WGS sequence"/>
</dbReference>
<dbReference type="PATRIC" id="fig|35841.6.peg.2587"/>
<reference evidence="2 5" key="1">
    <citation type="submission" date="2014-07" db="EMBL/GenBank/DDBJ databases">
        <authorList>
            <person name="Wibberg Daniel"/>
        </authorList>
    </citation>
    <scope>NUCLEOTIDE SEQUENCE [LARGE SCALE GENOMIC DNA]</scope>
</reference>
<gene>
    <name evidence="3" type="ORF">B4167_3706</name>
    <name evidence="2" type="ORF">BT1A1_1280</name>
</gene>
<name>A0A090ITU0_9BACI</name>
<dbReference type="EMBL" id="CCRF01000041">
    <property type="protein sequence ID" value="CEE01112.1"/>
    <property type="molecule type" value="Genomic_DNA"/>
</dbReference>
<evidence type="ECO:0000313" key="5">
    <source>
        <dbReference type="Proteomes" id="UP000040576"/>
    </source>
</evidence>